<dbReference type="PANTHER" id="PTHR17901">
    <property type="entry name" value="MAGNESIUM-DEPENDENT PHOSPHATASE 1 MDP1"/>
    <property type="match status" value="1"/>
</dbReference>
<dbReference type="FunFam" id="3.40.50.1000:FF:000155">
    <property type="entry name" value="Putative magnesium dependent phosphatase"/>
    <property type="match status" value="1"/>
</dbReference>
<organism evidence="2 3">
    <name type="scientific">Polychaeton citri CBS 116435</name>
    <dbReference type="NCBI Taxonomy" id="1314669"/>
    <lineage>
        <taxon>Eukaryota</taxon>
        <taxon>Fungi</taxon>
        <taxon>Dikarya</taxon>
        <taxon>Ascomycota</taxon>
        <taxon>Pezizomycotina</taxon>
        <taxon>Dothideomycetes</taxon>
        <taxon>Dothideomycetidae</taxon>
        <taxon>Capnodiales</taxon>
        <taxon>Capnodiaceae</taxon>
        <taxon>Polychaeton</taxon>
    </lineage>
</organism>
<dbReference type="PANTHER" id="PTHR17901:SF14">
    <property type="entry name" value="MAGNESIUM-DEPENDENT PHOSPHATASE 1"/>
    <property type="match status" value="1"/>
</dbReference>
<dbReference type="SFLD" id="SFLDG01131">
    <property type="entry name" value="C1.5.2:_MDP_Like"/>
    <property type="match status" value="1"/>
</dbReference>
<comment type="caution">
    <text evidence="2">The sequence shown here is derived from an EMBL/GenBank/DDBJ whole genome shotgun (WGS) entry which is preliminary data.</text>
</comment>
<dbReference type="InterPro" id="IPR010033">
    <property type="entry name" value="HAD_SF_ppase_IIIC"/>
</dbReference>
<dbReference type="NCBIfam" id="TIGR01681">
    <property type="entry name" value="HAD-SF-IIIC"/>
    <property type="match status" value="1"/>
</dbReference>
<gene>
    <name evidence="2" type="ORF">K431DRAFT_281780</name>
</gene>
<dbReference type="SUPFAM" id="SSF56784">
    <property type="entry name" value="HAD-like"/>
    <property type="match status" value="1"/>
</dbReference>
<dbReference type="NCBIfam" id="TIGR01685">
    <property type="entry name" value="MDP-1"/>
    <property type="match status" value="1"/>
</dbReference>
<dbReference type="InterPro" id="IPR023214">
    <property type="entry name" value="HAD_sf"/>
</dbReference>
<accession>A0A9P4QH74</accession>
<dbReference type="GO" id="GO:0003993">
    <property type="term" value="F:acid phosphatase activity"/>
    <property type="evidence" value="ECO:0007669"/>
    <property type="project" value="TreeGrafter"/>
</dbReference>
<dbReference type="InterPro" id="IPR010036">
    <property type="entry name" value="MDP_1_eu_arc"/>
</dbReference>
<proteinExistence type="predicted"/>
<protein>
    <submittedName>
        <fullName evidence="2">Magnesium-dependent phosphatase-1</fullName>
    </submittedName>
</protein>
<dbReference type="InterPro" id="IPR035679">
    <property type="entry name" value="MDP-1_euk"/>
</dbReference>
<dbReference type="SFLD" id="SFLDG01129">
    <property type="entry name" value="C1.5:_HAD__Beta-PGM__Phosphata"/>
    <property type="match status" value="1"/>
</dbReference>
<feature type="region of interest" description="Disordered" evidence="1">
    <location>
        <begin position="1"/>
        <end position="25"/>
    </location>
</feature>
<dbReference type="Pfam" id="PF12689">
    <property type="entry name" value="Acid_PPase"/>
    <property type="match status" value="1"/>
</dbReference>
<dbReference type="CDD" id="cd07501">
    <property type="entry name" value="HAD_MDP-1_like"/>
    <property type="match status" value="1"/>
</dbReference>
<evidence type="ECO:0000256" key="1">
    <source>
        <dbReference type="SAM" id="MobiDB-lite"/>
    </source>
</evidence>
<dbReference type="OrthoDB" id="2865258at2759"/>
<evidence type="ECO:0000313" key="3">
    <source>
        <dbReference type="Proteomes" id="UP000799441"/>
    </source>
</evidence>
<dbReference type="InterPro" id="IPR036412">
    <property type="entry name" value="HAD-like_sf"/>
</dbReference>
<name>A0A9P4QH74_9PEZI</name>
<dbReference type="EMBL" id="MU003770">
    <property type="protein sequence ID" value="KAF2724821.1"/>
    <property type="molecule type" value="Genomic_DNA"/>
</dbReference>
<keyword evidence="3" id="KW-1185">Reference proteome</keyword>
<reference evidence="2" key="1">
    <citation type="journal article" date="2020" name="Stud. Mycol.">
        <title>101 Dothideomycetes genomes: a test case for predicting lifestyles and emergence of pathogens.</title>
        <authorList>
            <person name="Haridas S."/>
            <person name="Albert R."/>
            <person name="Binder M."/>
            <person name="Bloem J."/>
            <person name="Labutti K."/>
            <person name="Salamov A."/>
            <person name="Andreopoulos B."/>
            <person name="Baker S."/>
            <person name="Barry K."/>
            <person name="Bills G."/>
            <person name="Bluhm B."/>
            <person name="Cannon C."/>
            <person name="Castanera R."/>
            <person name="Culley D."/>
            <person name="Daum C."/>
            <person name="Ezra D."/>
            <person name="Gonzalez J."/>
            <person name="Henrissat B."/>
            <person name="Kuo A."/>
            <person name="Liang C."/>
            <person name="Lipzen A."/>
            <person name="Lutzoni F."/>
            <person name="Magnuson J."/>
            <person name="Mondo S."/>
            <person name="Nolan M."/>
            <person name="Ohm R."/>
            <person name="Pangilinan J."/>
            <person name="Park H.-J."/>
            <person name="Ramirez L."/>
            <person name="Alfaro M."/>
            <person name="Sun H."/>
            <person name="Tritt A."/>
            <person name="Yoshinaga Y."/>
            <person name="Zwiers L.-H."/>
            <person name="Turgeon B."/>
            <person name="Goodwin S."/>
            <person name="Spatafora J."/>
            <person name="Crous P."/>
            <person name="Grigoriev I."/>
        </authorList>
    </citation>
    <scope>NUCLEOTIDE SEQUENCE</scope>
    <source>
        <strain evidence="2">CBS 116435</strain>
    </source>
</reference>
<sequence>MTRRNKTSLLSTDDNDTTPIAQPPDFVPAPSTFNDGLPLPKMIVFDLDYTLWPFWVDTHVSAPLRRTANGLTVKDSYGGSFGFYTDVAGVLAAIRDKDIKVGAASRTCAPELAREMLSYLTIPGEGCKALSMFDFLEIYPGSKTTHFAKLQKSSGIAYEEMLFFDDESRNRNVEQLGVVMQLVRDGVSRAEMDKGVQAWRKRNNRTAKED</sequence>
<evidence type="ECO:0000313" key="2">
    <source>
        <dbReference type="EMBL" id="KAF2724821.1"/>
    </source>
</evidence>
<dbReference type="Gene3D" id="3.40.50.1000">
    <property type="entry name" value="HAD superfamily/HAD-like"/>
    <property type="match status" value="1"/>
</dbReference>
<dbReference type="SFLD" id="SFLDS00003">
    <property type="entry name" value="Haloacid_Dehalogenase"/>
    <property type="match status" value="1"/>
</dbReference>
<dbReference type="Proteomes" id="UP000799441">
    <property type="component" value="Unassembled WGS sequence"/>
</dbReference>
<dbReference type="AlphaFoldDB" id="A0A9P4QH74"/>